<gene>
    <name evidence="4" type="ORF">G7Y29_07850</name>
</gene>
<dbReference type="GO" id="GO:0016757">
    <property type="term" value="F:glycosyltransferase activity"/>
    <property type="evidence" value="ECO:0007669"/>
    <property type="project" value="InterPro"/>
</dbReference>
<dbReference type="Proteomes" id="UP000594586">
    <property type="component" value="Chromosome"/>
</dbReference>
<dbReference type="SUPFAM" id="SSF53756">
    <property type="entry name" value="UDP-Glycosyltransferase/glycogen phosphorylase"/>
    <property type="match status" value="1"/>
</dbReference>
<evidence type="ECO:0000259" key="3">
    <source>
        <dbReference type="Pfam" id="PF00534"/>
    </source>
</evidence>
<dbReference type="Gene3D" id="3.40.50.2000">
    <property type="entry name" value="Glycogen Phosphorylase B"/>
    <property type="match status" value="1"/>
</dbReference>
<proteinExistence type="predicted"/>
<evidence type="ECO:0000313" key="4">
    <source>
        <dbReference type="EMBL" id="QPK82780.1"/>
    </source>
</evidence>
<dbReference type="RefSeq" id="WP_165004635.1">
    <property type="nucleotide sequence ID" value="NZ_CP064955.1"/>
</dbReference>
<feature type="compositionally biased region" description="Basic and acidic residues" evidence="2">
    <location>
        <begin position="1"/>
        <end position="14"/>
    </location>
</feature>
<evidence type="ECO:0000313" key="5">
    <source>
        <dbReference type="Proteomes" id="UP000594586"/>
    </source>
</evidence>
<feature type="region of interest" description="Disordered" evidence="2">
    <location>
        <begin position="1"/>
        <end position="22"/>
    </location>
</feature>
<feature type="domain" description="Glycosyl transferase family 1" evidence="3">
    <location>
        <begin position="49"/>
        <end position="196"/>
    </location>
</feature>
<dbReference type="KEGG" id="cqn:G7Y29_07850"/>
<reference evidence="4 5" key="1">
    <citation type="submission" date="2020-11" db="EMBL/GenBank/DDBJ databases">
        <title>Corynebacterium sp. MC1420.</title>
        <authorList>
            <person name="Zhou J."/>
        </authorList>
    </citation>
    <scope>NUCLEOTIDE SEQUENCE [LARGE SCALE GENOMIC DNA]</scope>
    <source>
        <strain evidence="4 5">MC1420</strain>
    </source>
</reference>
<accession>A0A7T0KM59</accession>
<evidence type="ECO:0000256" key="1">
    <source>
        <dbReference type="ARBA" id="ARBA00022679"/>
    </source>
</evidence>
<evidence type="ECO:0000256" key="2">
    <source>
        <dbReference type="SAM" id="MobiDB-lite"/>
    </source>
</evidence>
<dbReference type="AlphaFoldDB" id="A0A7T0KM59"/>
<protein>
    <submittedName>
        <fullName evidence="4">Glycosyltransferase</fullName>
    </submittedName>
</protein>
<dbReference type="InterPro" id="IPR001296">
    <property type="entry name" value="Glyco_trans_1"/>
</dbReference>
<dbReference type="EMBL" id="CP064955">
    <property type="protein sequence ID" value="QPK82780.1"/>
    <property type="molecule type" value="Genomic_DNA"/>
</dbReference>
<keyword evidence="1 4" id="KW-0808">Transferase</keyword>
<organism evidence="4 5">
    <name type="scientific">Corynebacterium qintianiae</name>
    <dbReference type="NCBI Taxonomy" id="2709392"/>
    <lineage>
        <taxon>Bacteria</taxon>
        <taxon>Bacillati</taxon>
        <taxon>Actinomycetota</taxon>
        <taxon>Actinomycetes</taxon>
        <taxon>Mycobacteriales</taxon>
        <taxon>Corynebacteriaceae</taxon>
        <taxon>Corynebacterium</taxon>
    </lineage>
</organism>
<sequence>MTSEDFKRHLEKRFSGSTEKPSPPIFTVRNVFPMESSITFSERREGDRGSLKVLYAGTIGRAQNLANSIEAAALAIDQGADVRLRFVGNGAGKDDLTRAAKIFNVPIELADRVSYKELSSHYQWADTALVHLTDWPALRMTVPSKTYELMESGIHITGVVDGETKGLIEALGAGVTVSPENPEQLAVMFLDLFSRTQLSKPDKKAAEWVRSQREVTARQNFLVAMEAVLQCSK</sequence>
<dbReference type="Pfam" id="PF00534">
    <property type="entry name" value="Glycos_transf_1"/>
    <property type="match status" value="1"/>
</dbReference>
<keyword evidence="5" id="KW-1185">Reference proteome</keyword>
<name>A0A7T0KM59_9CORY</name>